<organism evidence="2 3">
    <name type="scientific">Panicum virgatum</name>
    <name type="common">Blackwell switchgrass</name>
    <dbReference type="NCBI Taxonomy" id="38727"/>
    <lineage>
        <taxon>Eukaryota</taxon>
        <taxon>Viridiplantae</taxon>
        <taxon>Streptophyta</taxon>
        <taxon>Embryophyta</taxon>
        <taxon>Tracheophyta</taxon>
        <taxon>Spermatophyta</taxon>
        <taxon>Magnoliopsida</taxon>
        <taxon>Liliopsida</taxon>
        <taxon>Poales</taxon>
        <taxon>Poaceae</taxon>
        <taxon>PACMAD clade</taxon>
        <taxon>Panicoideae</taxon>
        <taxon>Panicodae</taxon>
        <taxon>Paniceae</taxon>
        <taxon>Panicinae</taxon>
        <taxon>Panicum</taxon>
        <taxon>Panicum sect. Hiantes</taxon>
    </lineage>
</organism>
<name>A0A8T0TB02_PANVG</name>
<sequence>MRGHCYASPVFVMAIFLLIVLFASPAQSARQYLLSPTLPAAGSSTNTRAASDEGSKACDDLVFCSKTICGDLIHGVGSVDCYCCEIEYPNPPCFRTMGACLAKCRPLCNNYSSPSPRHA</sequence>
<dbReference type="EMBL" id="CM029043">
    <property type="protein sequence ID" value="KAG2608942.1"/>
    <property type="molecule type" value="Genomic_DNA"/>
</dbReference>
<feature type="chain" id="PRO_5035904927" evidence="1">
    <location>
        <begin position="29"/>
        <end position="119"/>
    </location>
</feature>
<protein>
    <submittedName>
        <fullName evidence="2">Uncharacterized protein</fullName>
    </submittedName>
</protein>
<evidence type="ECO:0000256" key="1">
    <source>
        <dbReference type="SAM" id="SignalP"/>
    </source>
</evidence>
<keyword evidence="1" id="KW-0732">Signal</keyword>
<dbReference type="AlphaFoldDB" id="A0A8T0TB02"/>
<accession>A0A8T0TB02</accession>
<keyword evidence="3" id="KW-1185">Reference proteome</keyword>
<evidence type="ECO:0000313" key="3">
    <source>
        <dbReference type="Proteomes" id="UP000823388"/>
    </source>
</evidence>
<gene>
    <name evidence="2" type="ORF">PVAP13_4KG057900</name>
</gene>
<feature type="signal peptide" evidence="1">
    <location>
        <begin position="1"/>
        <end position="28"/>
    </location>
</feature>
<reference evidence="2" key="1">
    <citation type="submission" date="2020-05" db="EMBL/GenBank/DDBJ databases">
        <title>WGS assembly of Panicum virgatum.</title>
        <authorList>
            <person name="Lovell J.T."/>
            <person name="Jenkins J."/>
            <person name="Shu S."/>
            <person name="Juenger T.E."/>
            <person name="Schmutz J."/>
        </authorList>
    </citation>
    <scope>NUCLEOTIDE SEQUENCE</scope>
    <source>
        <strain evidence="2">AP13</strain>
    </source>
</reference>
<comment type="caution">
    <text evidence="2">The sequence shown here is derived from an EMBL/GenBank/DDBJ whole genome shotgun (WGS) entry which is preliminary data.</text>
</comment>
<evidence type="ECO:0000313" key="2">
    <source>
        <dbReference type="EMBL" id="KAG2608942.1"/>
    </source>
</evidence>
<proteinExistence type="predicted"/>
<dbReference type="Proteomes" id="UP000823388">
    <property type="component" value="Chromosome 4K"/>
</dbReference>